<dbReference type="EMBL" id="UYRT01098144">
    <property type="protein sequence ID" value="VDN41609.1"/>
    <property type="molecule type" value="Genomic_DNA"/>
</dbReference>
<comment type="subcellular location">
    <subcellularLocation>
        <location evidence="1">Membrane</location>
        <topology evidence="1">Multi-pass membrane protein</topology>
    </subcellularLocation>
</comment>
<keyword evidence="6 7" id="KW-0472">Membrane</keyword>
<dbReference type="AlphaFoldDB" id="A0A183ERE8"/>
<evidence type="ECO:0000256" key="3">
    <source>
        <dbReference type="ARBA" id="ARBA00022448"/>
    </source>
</evidence>
<evidence type="ECO:0000256" key="5">
    <source>
        <dbReference type="ARBA" id="ARBA00022989"/>
    </source>
</evidence>
<sequence>MTLYEFGTRYASFFANLLAVEASSPQRAIKLGSKYNTIQKIMEMRMDGNNHTMATRRECFAGFLVFFGTLAAFPALSSLVETTAKNVIWRNYFTSVACFLLFNCGDALGRLLVNFTIPGEKSLLTLSLLRLLLIPIFFFCNINPRYHSATFFHSDKAFIATMILFSISNGFLFTATTISATRLQHQDPFIPYDQIFCLIMLVLSTSPPEASFLQSTGNGKETGNSFGYIGVSRWTGCHILWCNEYLEDQGG</sequence>
<evidence type="ECO:0000256" key="7">
    <source>
        <dbReference type="SAM" id="Phobius"/>
    </source>
</evidence>
<evidence type="ECO:0000313" key="10">
    <source>
        <dbReference type="WBParaSite" id="GPUH_0002356901-mRNA-1"/>
    </source>
</evidence>
<dbReference type="InterPro" id="IPR002259">
    <property type="entry name" value="Eqnu_transpt"/>
</dbReference>
<feature type="transmembrane region" description="Helical" evidence="7">
    <location>
        <begin position="158"/>
        <end position="178"/>
    </location>
</feature>
<reference evidence="10" key="1">
    <citation type="submission" date="2016-06" db="UniProtKB">
        <authorList>
            <consortium name="WormBaseParasite"/>
        </authorList>
    </citation>
    <scope>IDENTIFICATION</scope>
</reference>
<feature type="transmembrane region" description="Helical" evidence="7">
    <location>
        <begin position="59"/>
        <end position="80"/>
    </location>
</feature>
<protein>
    <submittedName>
        <fullName evidence="10">Equilibrative nucleoside transporter 1</fullName>
    </submittedName>
</protein>
<comment type="similarity">
    <text evidence="2">Belongs to the SLC29A/ENT transporter (TC 2.A.57) family.</text>
</comment>
<evidence type="ECO:0000256" key="6">
    <source>
        <dbReference type="ARBA" id="ARBA00023136"/>
    </source>
</evidence>
<proteinExistence type="inferred from homology"/>
<dbReference type="GO" id="GO:0005337">
    <property type="term" value="F:nucleoside transmembrane transporter activity"/>
    <property type="evidence" value="ECO:0007669"/>
    <property type="project" value="InterPro"/>
</dbReference>
<feature type="transmembrane region" description="Helical" evidence="7">
    <location>
        <begin position="125"/>
        <end position="146"/>
    </location>
</feature>
<evidence type="ECO:0000256" key="1">
    <source>
        <dbReference type="ARBA" id="ARBA00004141"/>
    </source>
</evidence>
<reference evidence="8 9" key="2">
    <citation type="submission" date="2018-11" db="EMBL/GenBank/DDBJ databases">
        <authorList>
            <consortium name="Pathogen Informatics"/>
        </authorList>
    </citation>
    <scope>NUCLEOTIDE SEQUENCE [LARGE SCALE GENOMIC DNA]</scope>
</reference>
<dbReference type="Pfam" id="PF01733">
    <property type="entry name" value="Nucleoside_tran"/>
    <property type="match status" value="1"/>
</dbReference>
<dbReference type="OrthoDB" id="1856718at2759"/>
<feature type="transmembrane region" description="Helical" evidence="7">
    <location>
        <begin position="92"/>
        <end position="113"/>
    </location>
</feature>
<evidence type="ECO:0000256" key="2">
    <source>
        <dbReference type="ARBA" id="ARBA00007965"/>
    </source>
</evidence>
<dbReference type="PANTHER" id="PTHR10332">
    <property type="entry name" value="EQUILIBRATIVE NUCLEOSIDE TRANSPORTER"/>
    <property type="match status" value="1"/>
</dbReference>
<organism evidence="10">
    <name type="scientific">Gongylonema pulchrum</name>
    <dbReference type="NCBI Taxonomy" id="637853"/>
    <lineage>
        <taxon>Eukaryota</taxon>
        <taxon>Metazoa</taxon>
        <taxon>Ecdysozoa</taxon>
        <taxon>Nematoda</taxon>
        <taxon>Chromadorea</taxon>
        <taxon>Rhabditida</taxon>
        <taxon>Spirurina</taxon>
        <taxon>Spiruromorpha</taxon>
        <taxon>Spiruroidea</taxon>
        <taxon>Gongylonematidae</taxon>
        <taxon>Gongylonema</taxon>
    </lineage>
</organism>
<name>A0A183ERE8_9BILA</name>
<evidence type="ECO:0000313" key="9">
    <source>
        <dbReference type="Proteomes" id="UP000271098"/>
    </source>
</evidence>
<evidence type="ECO:0000256" key="4">
    <source>
        <dbReference type="ARBA" id="ARBA00022692"/>
    </source>
</evidence>
<dbReference type="GO" id="GO:0005886">
    <property type="term" value="C:plasma membrane"/>
    <property type="evidence" value="ECO:0007669"/>
    <property type="project" value="TreeGrafter"/>
</dbReference>
<evidence type="ECO:0000313" key="8">
    <source>
        <dbReference type="EMBL" id="VDN41609.1"/>
    </source>
</evidence>
<keyword evidence="9" id="KW-1185">Reference proteome</keyword>
<dbReference type="PANTHER" id="PTHR10332:SF88">
    <property type="entry name" value="EQUILIBRATIVE NUCLEOSIDE TRANSPORTER 1, ISOFORM A"/>
    <property type="match status" value="1"/>
</dbReference>
<keyword evidence="3" id="KW-0813">Transport</keyword>
<dbReference type="Proteomes" id="UP000271098">
    <property type="component" value="Unassembled WGS sequence"/>
</dbReference>
<keyword evidence="4 7" id="KW-0812">Transmembrane</keyword>
<accession>A0A183ERE8</accession>
<gene>
    <name evidence="8" type="ORF">GPUH_LOCUS23540</name>
</gene>
<dbReference type="WBParaSite" id="GPUH_0002356901-mRNA-1">
    <property type="protein sequence ID" value="GPUH_0002356901-mRNA-1"/>
    <property type="gene ID" value="GPUH_0002356901"/>
</dbReference>
<keyword evidence="5 7" id="KW-1133">Transmembrane helix</keyword>
<dbReference type="PRINTS" id="PR01130">
    <property type="entry name" value="DERENTRNSPRT"/>
</dbReference>